<evidence type="ECO:0000313" key="9">
    <source>
        <dbReference type="Proteomes" id="UP000749040"/>
    </source>
</evidence>
<dbReference type="InterPro" id="IPR004869">
    <property type="entry name" value="MMPL_dom"/>
</dbReference>
<feature type="transmembrane region" description="Helical" evidence="6">
    <location>
        <begin position="663"/>
        <end position="685"/>
    </location>
</feature>
<dbReference type="InterPro" id="IPR050545">
    <property type="entry name" value="Mycobact_MmpL"/>
</dbReference>
<evidence type="ECO:0000256" key="1">
    <source>
        <dbReference type="ARBA" id="ARBA00004651"/>
    </source>
</evidence>
<feature type="domain" description="Membrane transport protein MMPL" evidence="7">
    <location>
        <begin position="50"/>
        <end position="365"/>
    </location>
</feature>
<keyword evidence="9" id="KW-1185">Reference proteome</keyword>
<feature type="transmembrane region" description="Helical" evidence="6">
    <location>
        <begin position="513"/>
        <end position="533"/>
    </location>
</feature>
<feature type="transmembrane region" description="Helical" evidence="6">
    <location>
        <begin position="206"/>
        <end position="228"/>
    </location>
</feature>
<feature type="domain" description="Membrane transport protein MMPL" evidence="7">
    <location>
        <begin position="469"/>
        <end position="692"/>
    </location>
</feature>
<feature type="transmembrane region" description="Helical" evidence="6">
    <location>
        <begin position="545"/>
        <end position="565"/>
    </location>
</feature>
<accession>A0ABS2TJJ5</accession>
<keyword evidence="5 6" id="KW-0472">Membrane</keyword>
<comment type="caution">
    <text evidence="8">The sequence shown here is derived from an EMBL/GenBank/DDBJ whole genome shotgun (WGS) entry which is preliminary data.</text>
</comment>
<dbReference type="PANTHER" id="PTHR33406">
    <property type="entry name" value="MEMBRANE PROTEIN MJ1562-RELATED"/>
    <property type="match status" value="1"/>
</dbReference>
<feature type="transmembrane region" description="Helical" evidence="6">
    <location>
        <begin position="314"/>
        <end position="338"/>
    </location>
</feature>
<dbReference type="EMBL" id="JADKYB010000001">
    <property type="protein sequence ID" value="MBM9503176.1"/>
    <property type="molecule type" value="Genomic_DNA"/>
</dbReference>
<feature type="transmembrane region" description="Helical" evidence="6">
    <location>
        <begin position="282"/>
        <end position="302"/>
    </location>
</feature>
<feature type="transmembrane region" description="Helical" evidence="6">
    <location>
        <begin position="234"/>
        <end position="256"/>
    </location>
</feature>
<keyword evidence="4 6" id="KW-1133">Transmembrane helix</keyword>
<evidence type="ECO:0000256" key="3">
    <source>
        <dbReference type="ARBA" id="ARBA00022692"/>
    </source>
</evidence>
<organism evidence="8 9">
    <name type="scientific">Actinacidiphila acididurans</name>
    <dbReference type="NCBI Taxonomy" id="2784346"/>
    <lineage>
        <taxon>Bacteria</taxon>
        <taxon>Bacillati</taxon>
        <taxon>Actinomycetota</taxon>
        <taxon>Actinomycetes</taxon>
        <taxon>Kitasatosporales</taxon>
        <taxon>Streptomycetaceae</taxon>
        <taxon>Actinacidiphila</taxon>
    </lineage>
</organism>
<dbReference type="Gene3D" id="1.20.1640.10">
    <property type="entry name" value="Multidrug efflux transporter AcrB transmembrane domain"/>
    <property type="match status" value="2"/>
</dbReference>
<keyword evidence="2" id="KW-1003">Cell membrane</keyword>
<feature type="transmembrane region" description="Helical" evidence="6">
    <location>
        <begin position="585"/>
        <end position="606"/>
    </location>
</feature>
<gene>
    <name evidence="8" type="ORF">ITX44_01270</name>
</gene>
<evidence type="ECO:0000313" key="8">
    <source>
        <dbReference type="EMBL" id="MBM9503176.1"/>
    </source>
</evidence>
<evidence type="ECO:0000256" key="5">
    <source>
        <dbReference type="ARBA" id="ARBA00023136"/>
    </source>
</evidence>
<evidence type="ECO:0000256" key="4">
    <source>
        <dbReference type="ARBA" id="ARBA00022989"/>
    </source>
</evidence>
<dbReference type="SUPFAM" id="SSF82866">
    <property type="entry name" value="Multidrug efflux transporter AcrB transmembrane domain"/>
    <property type="match status" value="2"/>
</dbReference>
<evidence type="ECO:0000256" key="6">
    <source>
        <dbReference type="SAM" id="Phobius"/>
    </source>
</evidence>
<dbReference type="Pfam" id="PF03176">
    <property type="entry name" value="MMPL"/>
    <property type="match status" value="2"/>
</dbReference>
<feature type="transmembrane region" description="Helical" evidence="6">
    <location>
        <begin position="633"/>
        <end position="651"/>
    </location>
</feature>
<feature type="transmembrane region" description="Helical" evidence="6">
    <location>
        <begin position="180"/>
        <end position="199"/>
    </location>
</feature>
<dbReference type="PANTHER" id="PTHR33406:SF13">
    <property type="entry name" value="MEMBRANE PROTEIN YDFJ"/>
    <property type="match status" value="1"/>
</dbReference>
<dbReference type="RefSeq" id="WP_205355050.1">
    <property type="nucleotide sequence ID" value="NZ_JADKYB010000001.1"/>
</dbReference>
<evidence type="ECO:0000256" key="2">
    <source>
        <dbReference type="ARBA" id="ARBA00022475"/>
    </source>
</evidence>
<proteinExistence type="predicted"/>
<sequence length="723" mass="75174">MTTITRYCLQHKRLVVLAWVLMAVLGAALATTTLNRLTHNLATPGTAGYDANAHMMRTFGVDGNEQPTIAVLTLPANEDMHTATGQAIAAHVFGAANQAGHLAVADYAGTHNPKLISADGRTTWAVFDMPNPDIPAGAGVMDAIPHALHSAAPPGVSVSVTGFEQLQTVGGASSSGGPGILVETIIGGVGALIVLLFVFGSGIAIVPLLIAIPSILVSLLLIFGLTQAMSVNFLVQYLAAVMGLGIAVDYSLLLVTRWREEREAGRENEEAIIAAGPTAGRAVLLSGLTVAVGLLSLVVMPAQFLRSIGIGGMLIPLSAIAAAVTLLPIILATIGPALDKRRFVRSGSTTYSRAWAWWGRNIVRRRWIAGIGGLAAVLVLAAPALSINTGPARANSLGGTGAPAQTLHALEATGVPSAVVFPIQVLTHGGPAAADQVATIAARTKGIYTVLAPSTRSFRHGGDSMLTLIPTAEGNTSAGTDTVGRLRDAVAGVPGGVEVGGNTAQNVDFNHAVYGNFPLLLAVLSLVTFLLLLRTFRSVVLAAKAVIVNVISLGASFGFLVLFWQNGHGSNQFYNVPATGSIQNWIPIVSFAFLFGISMDYEVFILSRMREEYDRTGETNTAVVEALARTGRLVTCAAVILAISFTSLSSAPDITVEMIATGIGAGILVDALIVRTLLVPAFVAVMGRWNWWMPAALARLLRVPPSPALPPPATAAEEQVASL</sequence>
<evidence type="ECO:0000259" key="7">
    <source>
        <dbReference type="Pfam" id="PF03176"/>
    </source>
</evidence>
<feature type="transmembrane region" description="Helical" evidence="6">
    <location>
        <begin position="367"/>
        <end position="387"/>
    </location>
</feature>
<comment type="subcellular location">
    <subcellularLocation>
        <location evidence="1">Cell membrane</location>
        <topology evidence="1">Multi-pass membrane protein</topology>
    </subcellularLocation>
</comment>
<name>A0ABS2TJJ5_9ACTN</name>
<reference evidence="8 9" key="1">
    <citation type="submission" date="2021-01" db="EMBL/GenBank/DDBJ databases">
        <title>Streptomyces acididurans sp. nov., isolated from a peat swamp forest soil.</title>
        <authorList>
            <person name="Chantavorakit T."/>
            <person name="Duangmal K."/>
        </authorList>
    </citation>
    <scope>NUCLEOTIDE SEQUENCE [LARGE SCALE GENOMIC DNA]</scope>
    <source>
        <strain evidence="8 9">KK5PA1</strain>
    </source>
</reference>
<dbReference type="Proteomes" id="UP000749040">
    <property type="component" value="Unassembled WGS sequence"/>
</dbReference>
<keyword evidence="3 6" id="KW-0812">Transmembrane</keyword>
<protein>
    <submittedName>
        <fullName evidence="8">MMPL family transporter</fullName>
    </submittedName>
</protein>